<feature type="region of interest" description="Disordered" evidence="1">
    <location>
        <begin position="1"/>
        <end position="103"/>
    </location>
</feature>
<protein>
    <submittedName>
        <fullName evidence="2">Uncharacterized protein</fullName>
    </submittedName>
</protein>
<reference evidence="2" key="1">
    <citation type="submission" date="2015-05" db="UniProtKB">
        <authorList>
            <consortium name="EnsemblMetazoa"/>
        </authorList>
    </citation>
    <scope>IDENTIFICATION</scope>
</reference>
<accession>T1HCQ0</accession>
<dbReference type="Proteomes" id="UP000015103">
    <property type="component" value="Unassembled WGS sequence"/>
</dbReference>
<evidence type="ECO:0000313" key="3">
    <source>
        <dbReference type="Proteomes" id="UP000015103"/>
    </source>
</evidence>
<keyword evidence="3" id="KW-1185">Reference proteome</keyword>
<organism evidence="2 3">
    <name type="scientific">Rhodnius prolixus</name>
    <name type="common">Triatomid bug</name>
    <dbReference type="NCBI Taxonomy" id="13249"/>
    <lineage>
        <taxon>Eukaryota</taxon>
        <taxon>Metazoa</taxon>
        <taxon>Ecdysozoa</taxon>
        <taxon>Arthropoda</taxon>
        <taxon>Hexapoda</taxon>
        <taxon>Insecta</taxon>
        <taxon>Pterygota</taxon>
        <taxon>Neoptera</taxon>
        <taxon>Paraneoptera</taxon>
        <taxon>Hemiptera</taxon>
        <taxon>Heteroptera</taxon>
        <taxon>Panheteroptera</taxon>
        <taxon>Cimicomorpha</taxon>
        <taxon>Reduviidae</taxon>
        <taxon>Triatominae</taxon>
        <taxon>Rhodnius</taxon>
    </lineage>
</organism>
<dbReference type="EMBL" id="ACPB03001559">
    <property type="status" value="NOT_ANNOTATED_CDS"/>
    <property type="molecule type" value="Genomic_DNA"/>
</dbReference>
<feature type="compositionally biased region" description="Polar residues" evidence="1">
    <location>
        <begin position="89"/>
        <end position="103"/>
    </location>
</feature>
<dbReference type="HOGENOM" id="CLU_2267047_0_0_1"/>
<sequence>MEAEVANKNMDESELDASATESAFSTDNRDSPDDLVNTSEDANRKNNELFGMKLSFSEVGSEEVCQLAKDGEEPLQENSGSNNERESMDVTSNGDPLNVQKNV</sequence>
<proteinExistence type="predicted"/>
<evidence type="ECO:0000313" key="2">
    <source>
        <dbReference type="EnsemblMetazoa" id="RPRC001814-PA"/>
    </source>
</evidence>
<dbReference type="InParanoid" id="T1HCQ0"/>
<evidence type="ECO:0000256" key="1">
    <source>
        <dbReference type="SAM" id="MobiDB-lite"/>
    </source>
</evidence>
<dbReference type="VEuPathDB" id="VectorBase:RPRC001814"/>
<dbReference type="AlphaFoldDB" id="T1HCQ0"/>
<dbReference type="EnsemblMetazoa" id="RPRC001814-RA">
    <property type="protein sequence ID" value="RPRC001814-PA"/>
    <property type="gene ID" value="RPRC001814"/>
</dbReference>
<name>T1HCQ0_RHOPR</name>